<keyword evidence="6 8" id="KW-1133">Transmembrane helix</keyword>
<dbReference type="PANTHER" id="PTHR30472">
    <property type="entry name" value="FERRIC ENTEROBACTIN TRANSPORT SYSTEM PERMEASE PROTEIN"/>
    <property type="match status" value="1"/>
</dbReference>
<organism evidence="9 11">
    <name type="scientific">Rathayibacter tanaceti</name>
    <dbReference type="NCBI Taxonomy" id="1671680"/>
    <lineage>
        <taxon>Bacteria</taxon>
        <taxon>Bacillati</taxon>
        <taxon>Actinomycetota</taxon>
        <taxon>Actinomycetes</taxon>
        <taxon>Micrococcales</taxon>
        <taxon>Microbacteriaceae</taxon>
        <taxon>Rathayibacter</taxon>
    </lineage>
</organism>
<keyword evidence="4" id="KW-1003">Cell membrane</keyword>
<feature type="transmembrane region" description="Helical" evidence="8">
    <location>
        <begin position="209"/>
        <end position="226"/>
    </location>
</feature>
<dbReference type="Proteomes" id="UP000465031">
    <property type="component" value="Chromosome"/>
</dbReference>
<reference evidence="10" key="3">
    <citation type="submission" date="2019-12" db="EMBL/GenBank/DDBJ databases">
        <title>Complete and Draft Genome Sequences of New Strains and Members of Some Known Species of the Genus Rathayibacter isolated from Plants.</title>
        <authorList>
            <person name="Tarlachkov S.V."/>
            <person name="Starodumova I.P."/>
            <person name="Dorofeeva L.V."/>
            <person name="Prisyazhnaya N.V."/>
            <person name="Leyn S.A."/>
            <person name="Zlamal J.E."/>
            <person name="Elane M.L."/>
            <person name="Osterman A.L."/>
            <person name="Nadler S.A."/>
            <person name="Subbotin S.A."/>
            <person name="Evtushenko L.I."/>
        </authorList>
    </citation>
    <scope>NUCLEOTIDE SEQUENCE</scope>
    <source>
        <strain evidence="10">VKM Ac-2761</strain>
    </source>
</reference>
<feature type="transmembrane region" description="Helical" evidence="8">
    <location>
        <begin position="318"/>
        <end position="339"/>
    </location>
</feature>
<evidence type="ECO:0000256" key="4">
    <source>
        <dbReference type="ARBA" id="ARBA00022475"/>
    </source>
</evidence>
<dbReference type="InterPro" id="IPR000522">
    <property type="entry name" value="ABC_transptr_permease_BtuC"/>
</dbReference>
<evidence type="ECO:0000256" key="6">
    <source>
        <dbReference type="ARBA" id="ARBA00022989"/>
    </source>
</evidence>
<dbReference type="AlphaFoldDB" id="A0A166HRU1"/>
<dbReference type="SUPFAM" id="SSF81345">
    <property type="entry name" value="ABC transporter involved in vitamin B12 uptake, BtuC"/>
    <property type="match status" value="1"/>
</dbReference>
<dbReference type="Proteomes" id="UP000076717">
    <property type="component" value="Unassembled WGS sequence"/>
</dbReference>
<reference evidence="12" key="2">
    <citation type="submission" date="2019-12" db="EMBL/GenBank/DDBJ databases">
        <title>Complete and draft genome sequences of new strains and members of some known species of the genus Rathayibacter isolated from plants.</title>
        <authorList>
            <person name="Tarlachkov S.V."/>
            <person name="Starodumova I.P."/>
            <person name="Dorofeeva L.V."/>
            <person name="Prisyazhnaya N.V."/>
            <person name="Leyn S."/>
            <person name="Zlamal J."/>
            <person name="Elan M."/>
            <person name="Osterman A.L."/>
            <person name="Nadler S."/>
            <person name="Subbotin S.A."/>
            <person name="Evtushenko L.I."/>
        </authorList>
    </citation>
    <scope>NUCLEOTIDE SEQUENCE [LARGE SCALE GENOMIC DNA]</scope>
    <source>
        <strain evidence="12">VKM Ac-2761</strain>
    </source>
</reference>
<reference evidence="9 11" key="1">
    <citation type="submission" date="2015-08" db="EMBL/GenBank/DDBJ databases">
        <title>Draft Genome Sequence of Rathayibacter sp. Strain VKM Ac-2596 Isolated from Leaf Gall Induced by Plant-Parasitic Nematodes.</title>
        <authorList>
            <person name="Vasilenko O.V."/>
            <person name="Starodumova I.P."/>
            <person name="Tarlachkov S.V."/>
            <person name="Dorofeeva L.V."/>
            <person name="Evtushenko L.I."/>
        </authorList>
    </citation>
    <scope>NUCLEOTIDE SEQUENCE [LARGE SCALE GENOMIC DNA]</scope>
    <source>
        <strain evidence="9 11">VKM Ac-2596</strain>
    </source>
</reference>
<evidence type="ECO:0000313" key="9">
    <source>
        <dbReference type="EMBL" id="KZX21066.1"/>
    </source>
</evidence>
<gene>
    <name evidence="9" type="primary">yfhA</name>
    <name evidence="9" type="ORF">ACH61_01810</name>
    <name evidence="10" type="ORF">GSU10_05935</name>
</gene>
<evidence type="ECO:0000313" key="11">
    <source>
        <dbReference type="Proteomes" id="UP000076717"/>
    </source>
</evidence>
<feature type="transmembrane region" description="Helical" evidence="8">
    <location>
        <begin position="106"/>
        <end position="128"/>
    </location>
</feature>
<evidence type="ECO:0000256" key="8">
    <source>
        <dbReference type="SAM" id="Phobius"/>
    </source>
</evidence>
<name>A0A166HRU1_9MICO</name>
<dbReference type="Gene3D" id="1.10.3470.10">
    <property type="entry name" value="ABC transporter involved in vitamin B12 uptake, BtuC"/>
    <property type="match status" value="1"/>
</dbReference>
<evidence type="ECO:0000313" key="12">
    <source>
        <dbReference type="Proteomes" id="UP000465031"/>
    </source>
</evidence>
<dbReference type="OrthoDB" id="4455417at2"/>
<keyword evidence="7 8" id="KW-0472">Membrane</keyword>
<dbReference type="PATRIC" id="fig|1671680.3.peg.1927"/>
<keyword evidence="5 8" id="KW-0812">Transmembrane</keyword>
<dbReference type="EMBL" id="CP047186">
    <property type="protein sequence ID" value="QHC55213.1"/>
    <property type="molecule type" value="Genomic_DNA"/>
</dbReference>
<keyword evidence="11" id="KW-1185">Reference proteome</keyword>
<comment type="subcellular location">
    <subcellularLocation>
        <location evidence="1">Cell membrane</location>
        <topology evidence="1">Multi-pass membrane protein</topology>
    </subcellularLocation>
</comment>
<proteinExistence type="inferred from homology"/>
<evidence type="ECO:0000313" key="10">
    <source>
        <dbReference type="EMBL" id="QHC55213.1"/>
    </source>
</evidence>
<dbReference type="GO" id="GO:0005886">
    <property type="term" value="C:plasma membrane"/>
    <property type="evidence" value="ECO:0007669"/>
    <property type="project" value="UniProtKB-SubCell"/>
</dbReference>
<evidence type="ECO:0000256" key="3">
    <source>
        <dbReference type="ARBA" id="ARBA00022448"/>
    </source>
</evidence>
<dbReference type="EMBL" id="LIIN01000056">
    <property type="protein sequence ID" value="KZX21066.1"/>
    <property type="molecule type" value="Genomic_DNA"/>
</dbReference>
<sequence length="346" mass="34435">MSAGMGVVRLGPLSVRIRIRPLVAFAVLLVVALVLFCLSISAGSTWVAPATVVDALSGGSGQAVRYQVLGLRLPRAAIGTLAGAALALAGAFLQSIARNPLASPDVLGITTGASVGAAGVFILGWRVFDAPLTVSLPLAALIGGSIAAAAVFWASRGAAGGMRLVLVGVGVNAALLGLLHGLLVVGGTYDVLQVQVWLTGDLSSDAPRIAPLAVVLVVAAIIAVATSRSTAAMHLGDDIAHGVGVAVGRTRGVLLAGSVLAASAAVGAAGPLGFIALSAPQIARFLTRESRVPLGCTAVCGAILVLAADLVARTLFSGRVSVGLLTAIVGGPILISLMLRRLRSRA</sequence>
<evidence type="ECO:0000256" key="7">
    <source>
        <dbReference type="ARBA" id="ARBA00023136"/>
    </source>
</evidence>
<dbReference type="GO" id="GO:0033214">
    <property type="term" value="P:siderophore-iron import into cell"/>
    <property type="evidence" value="ECO:0007669"/>
    <property type="project" value="TreeGrafter"/>
</dbReference>
<evidence type="ECO:0000256" key="5">
    <source>
        <dbReference type="ARBA" id="ARBA00022692"/>
    </source>
</evidence>
<dbReference type="PANTHER" id="PTHR30472:SF24">
    <property type="entry name" value="FERRIC ENTEROBACTIN TRANSPORT SYSTEM PERMEASE PROTEIN FEPG"/>
    <property type="match status" value="1"/>
</dbReference>
<accession>A0A166HRU1</accession>
<comment type="similarity">
    <text evidence="2">Belongs to the binding-protein-dependent transport system permease family. FecCD subfamily.</text>
</comment>
<keyword evidence="3" id="KW-0813">Transport</keyword>
<protein>
    <submittedName>
        <fullName evidence="10">Iron chelate uptake ABC transporter family permease subunit</fullName>
    </submittedName>
    <submittedName>
        <fullName evidence="9">Putative siderophore transport system permease protein YfhA</fullName>
    </submittedName>
</protein>
<evidence type="ECO:0000256" key="1">
    <source>
        <dbReference type="ARBA" id="ARBA00004651"/>
    </source>
</evidence>
<dbReference type="Pfam" id="PF01032">
    <property type="entry name" value="FecCD"/>
    <property type="match status" value="1"/>
</dbReference>
<dbReference type="GO" id="GO:0022857">
    <property type="term" value="F:transmembrane transporter activity"/>
    <property type="evidence" value="ECO:0007669"/>
    <property type="project" value="InterPro"/>
</dbReference>
<dbReference type="KEGG" id="rte:GSU10_05935"/>
<dbReference type="InterPro" id="IPR037294">
    <property type="entry name" value="ABC_BtuC-like"/>
</dbReference>
<dbReference type="RefSeq" id="WP_068211024.1">
    <property type="nucleotide sequence ID" value="NZ_CP047186.1"/>
</dbReference>
<feature type="transmembrane region" description="Helical" evidence="8">
    <location>
        <begin position="165"/>
        <end position="189"/>
    </location>
</feature>
<feature type="transmembrane region" description="Helical" evidence="8">
    <location>
        <begin position="73"/>
        <end position="94"/>
    </location>
</feature>
<evidence type="ECO:0000256" key="2">
    <source>
        <dbReference type="ARBA" id="ARBA00007935"/>
    </source>
</evidence>
<feature type="transmembrane region" description="Helical" evidence="8">
    <location>
        <begin position="134"/>
        <end position="153"/>
    </location>
</feature>